<name>A0AAE0CFE7_9CHLO</name>
<dbReference type="SUPFAM" id="SSF51206">
    <property type="entry name" value="cAMP-binding domain-like"/>
    <property type="match status" value="1"/>
</dbReference>
<keyword evidence="4 9" id="KW-1133">Transmembrane helix</keyword>
<accession>A0AAE0CFE7</accession>
<comment type="caution">
    <text evidence="11">The sequence shown here is derived from an EMBL/GenBank/DDBJ whole genome shotgun (WGS) entry which is preliminary data.</text>
</comment>
<dbReference type="InterPro" id="IPR000595">
    <property type="entry name" value="cNMP-bd_dom"/>
</dbReference>
<feature type="transmembrane region" description="Helical" evidence="9">
    <location>
        <begin position="171"/>
        <end position="195"/>
    </location>
</feature>
<dbReference type="InterPro" id="IPR005821">
    <property type="entry name" value="Ion_trans_dom"/>
</dbReference>
<dbReference type="PRINTS" id="PR01463">
    <property type="entry name" value="EAGCHANLFMLY"/>
</dbReference>
<sequence>MSQFAEKAEKIEHDVSEAPSTILQVSVDLEPQPASPGSEDPLVWSSPEGLRKETPTAAMPRTQASPSRPQLNPSPSQVSEDGLDHNNTIYANLLYAIANFSEQMQAKCEGESRELHFSRYRNKKTRGRRWVLMPYTPFRSFWDITQAIVLCYVALLVPIRVGFEHPATGAWFYFDFCIDLYFFVDLVLNFLTAYVDPADDRMVITDHRMIAKNYLRSWFFVDFVATVPVDILLSWTAQQTDACFSGEGGCPNIEGGEANVLQMVKVLRMFRLAKLLRLTRLSRLLDRYSLQLIYFTSVINLAKFVATLFYAGHLFACLYGASYELQDFTDAGYANTYTRWLASFYWAVQTMTTVGYGDFPATNTLAQLVAILTMIFGGFMFSYLISNMSNLIAPDASARENEERMRLVLNYLKEQQLAPDLAAKVLAFFKKQALNTGGKAILDHLPYVLRSEVFDEMHASTVKNSAMFGRCSEQAVHDICMRLHPVNFPQGDYIYHKGEIADEMFFVEKGCVYIVENPDSAVSEAPQTPTRKDVKLVLETGNVFGEAALLGITQRIDHVFSPKCCQVLTLRREAWMSFLELHPSGAEELLLIFLHRLPKMCAPDIVAKALKVLDLECLHEKGVMTPDWMEVLKSRENVEKFLQHSPEDRQWRTAMAFAPTEDRKQAVYAASKGHELKALATGPSVAEGRLRSSIRPEAMPSGMMPGRRSLRASEPQSPYAGGVSEKAYSASAIWQIKMQMSNMRKEMHSVTSELKTDIRDLSAKIDILLRRDS</sequence>
<dbReference type="CDD" id="cd00038">
    <property type="entry name" value="CAP_ED"/>
    <property type="match status" value="1"/>
</dbReference>
<dbReference type="Gene3D" id="1.10.287.70">
    <property type="match status" value="1"/>
</dbReference>
<feature type="compositionally biased region" description="Polar residues" evidence="8">
    <location>
        <begin position="62"/>
        <end position="82"/>
    </location>
</feature>
<feature type="region of interest" description="Disordered" evidence="8">
    <location>
        <begin position="1"/>
        <end position="82"/>
    </location>
</feature>
<dbReference type="Pfam" id="PF00520">
    <property type="entry name" value="Ion_trans"/>
    <property type="match status" value="1"/>
</dbReference>
<evidence type="ECO:0000256" key="9">
    <source>
        <dbReference type="SAM" id="Phobius"/>
    </source>
</evidence>
<dbReference type="Proteomes" id="UP001190700">
    <property type="component" value="Unassembled WGS sequence"/>
</dbReference>
<keyword evidence="12" id="KW-1185">Reference proteome</keyword>
<dbReference type="Gene3D" id="2.60.120.10">
    <property type="entry name" value="Jelly Rolls"/>
    <property type="match status" value="1"/>
</dbReference>
<evidence type="ECO:0000256" key="7">
    <source>
        <dbReference type="ARBA" id="ARBA00023303"/>
    </source>
</evidence>
<dbReference type="InterPro" id="IPR003938">
    <property type="entry name" value="K_chnl_volt-dep_EAG/ELK/ERG"/>
</dbReference>
<evidence type="ECO:0000256" key="4">
    <source>
        <dbReference type="ARBA" id="ARBA00022989"/>
    </source>
</evidence>
<dbReference type="SMART" id="SM00100">
    <property type="entry name" value="cNMP"/>
    <property type="match status" value="1"/>
</dbReference>
<feature type="compositionally biased region" description="Basic and acidic residues" evidence="8">
    <location>
        <begin position="1"/>
        <end position="16"/>
    </location>
</feature>
<protein>
    <recommendedName>
        <fullName evidence="10">Cyclic nucleotide-binding domain-containing protein</fullName>
    </recommendedName>
</protein>
<evidence type="ECO:0000256" key="8">
    <source>
        <dbReference type="SAM" id="MobiDB-lite"/>
    </source>
</evidence>
<feature type="domain" description="Cyclic nucleotide-binding" evidence="10">
    <location>
        <begin position="467"/>
        <end position="579"/>
    </location>
</feature>
<feature type="transmembrane region" description="Helical" evidence="9">
    <location>
        <begin position="365"/>
        <end position="385"/>
    </location>
</feature>
<keyword evidence="3 9" id="KW-0812">Transmembrane</keyword>
<gene>
    <name evidence="11" type="ORF">CYMTET_37516</name>
</gene>
<dbReference type="InterPro" id="IPR014710">
    <property type="entry name" value="RmlC-like_jellyroll"/>
</dbReference>
<dbReference type="GO" id="GO:0005249">
    <property type="term" value="F:voltage-gated potassium channel activity"/>
    <property type="evidence" value="ECO:0007669"/>
    <property type="project" value="InterPro"/>
</dbReference>
<comment type="subcellular location">
    <subcellularLocation>
        <location evidence="1">Membrane</location>
        <topology evidence="1">Multi-pass membrane protein</topology>
    </subcellularLocation>
</comment>
<dbReference type="InterPro" id="IPR018490">
    <property type="entry name" value="cNMP-bd_dom_sf"/>
</dbReference>
<keyword evidence="2" id="KW-0813">Transport</keyword>
<keyword evidence="7" id="KW-0407">Ion channel</keyword>
<evidence type="ECO:0000313" key="12">
    <source>
        <dbReference type="Proteomes" id="UP001190700"/>
    </source>
</evidence>
<organism evidence="11 12">
    <name type="scientific">Cymbomonas tetramitiformis</name>
    <dbReference type="NCBI Taxonomy" id="36881"/>
    <lineage>
        <taxon>Eukaryota</taxon>
        <taxon>Viridiplantae</taxon>
        <taxon>Chlorophyta</taxon>
        <taxon>Pyramimonadophyceae</taxon>
        <taxon>Pyramimonadales</taxon>
        <taxon>Pyramimonadaceae</taxon>
        <taxon>Cymbomonas</taxon>
    </lineage>
</organism>
<dbReference type="PROSITE" id="PS50042">
    <property type="entry name" value="CNMP_BINDING_3"/>
    <property type="match status" value="1"/>
</dbReference>
<proteinExistence type="predicted"/>
<dbReference type="EMBL" id="LGRX02024941">
    <property type="protein sequence ID" value="KAK3253229.1"/>
    <property type="molecule type" value="Genomic_DNA"/>
</dbReference>
<keyword evidence="5" id="KW-0406">Ion transport</keyword>
<feature type="transmembrane region" description="Helical" evidence="9">
    <location>
        <begin position="141"/>
        <end position="159"/>
    </location>
</feature>
<dbReference type="SUPFAM" id="SSF81324">
    <property type="entry name" value="Voltage-gated potassium channels"/>
    <property type="match status" value="1"/>
</dbReference>
<evidence type="ECO:0000256" key="3">
    <source>
        <dbReference type="ARBA" id="ARBA00022692"/>
    </source>
</evidence>
<dbReference type="PANTHER" id="PTHR47823:SF11">
    <property type="entry name" value="K+-CHANNEL ERG AND RELATED PROTEINS"/>
    <property type="match status" value="1"/>
</dbReference>
<evidence type="ECO:0000256" key="6">
    <source>
        <dbReference type="ARBA" id="ARBA00023136"/>
    </source>
</evidence>
<keyword evidence="6 9" id="KW-0472">Membrane</keyword>
<dbReference type="GO" id="GO:0016020">
    <property type="term" value="C:membrane"/>
    <property type="evidence" value="ECO:0007669"/>
    <property type="project" value="UniProtKB-SubCell"/>
</dbReference>
<evidence type="ECO:0000259" key="10">
    <source>
        <dbReference type="PROSITE" id="PS50042"/>
    </source>
</evidence>
<reference evidence="11 12" key="1">
    <citation type="journal article" date="2015" name="Genome Biol. Evol.">
        <title>Comparative Genomics of a Bacterivorous Green Alga Reveals Evolutionary Causalities and Consequences of Phago-Mixotrophic Mode of Nutrition.</title>
        <authorList>
            <person name="Burns J.A."/>
            <person name="Paasch A."/>
            <person name="Narechania A."/>
            <person name="Kim E."/>
        </authorList>
    </citation>
    <scope>NUCLEOTIDE SEQUENCE [LARGE SCALE GENOMIC DNA]</scope>
    <source>
        <strain evidence="11 12">PLY_AMNH</strain>
    </source>
</reference>
<evidence type="ECO:0000313" key="11">
    <source>
        <dbReference type="EMBL" id="KAK3253229.1"/>
    </source>
</evidence>
<dbReference type="Pfam" id="PF00027">
    <property type="entry name" value="cNMP_binding"/>
    <property type="match status" value="1"/>
</dbReference>
<evidence type="ECO:0000256" key="2">
    <source>
        <dbReference type="ARBA" id="ARBA00022448"/>
    </source>
</evidence>
<feature type="region of interest" description="Disordered" evidence="8">
    <location>
        <begin position="696"/>
        <end position="722"/>
    </location>
</feature>
<evidence type="ECO:0000256" key="1">
    <source>
        <dbReference type="ARBA" id="ARBA00004141"/>
    </source>
</evidence>
<dbReference type="AlphaFoldDB" id="A0AAE0CFE7"/>
<feature type="transmembrane region" description="Helical" evidence="9">
    <location>
        <begin position="292"/>
        <end position="319"/>
    </location>
</feature>
<dbReference type="PANTHER" id="PTHR47823">
    <property type="entry name" value="ION_TRANS DOMAIN-CONTAINING PROTEIN"/>
    <property type="match status" value="1"/>
</dbReference>
<evidence type="ECO:0000256" key="5">
    <source>
        <dbReference type="ARBA" id="ARBA00023065"/>
    </source>
</evidence>